<evidence type="ECO:0000256" key="4">
    <source>
        <dbReference type="ARBA" id="ARBA00007090"/>
    </source>
</evidence>
<evidence type="ECO:0000256" key="21">
    <source>
        <dbReference type="ARBA" id="ARBA00023251"/>
    </source>
</evidence>
<dbReference type="GO" id="GO:0009002">
    <property type="term" value="F:serine-type D-Ala-D-Ala carboxypeptidase activity"/>
    <property type="evidence" value="ECO:0007669"/>
    <property type="project" value="UniProtKB-EC"/>
</dbReference>
<dbReference type="InterPro" id="IPR001460">
    <property type="entry name" value="PCN-bd_Tpept"/>
</dbReference>
<evidence type="ECO:0000256" key="25">
    <source>
        <dbReference type="ARBA" id="ARBA00044770"/>
    </source>
</evidence>
<evidence type="ECO:0000256" key="27">
    <source>
        <dbReference type="ARBA" id="ARBA00060592"/>
    </source>
</evidence>
<evidence type="ECO:0000256" key="3">
    <source>
        <dbReference type="ARBA" id="ARBA00004752"/>
    </source>
</evidence>
<keyword evidence="9" id="KW-0997">Cell inner membrane</keyword>
<evidence type="ECO:0000256" key="16">
    <source>
        <dbReference type="ARBA" id="ARBA00022960"/>
    </source>
</evidence>
<comment type="pathway">
    <text evidence="3">Cell wall biogenesis; peptidoglycan biosynthesis.</text>
</comment>
<evidence type="ECO:0000256" key="22">
    <source>
        <dbReference type="ARBA" id="ARBA00023268"/>
    </source>
</evidence>
<dbReference type="Gene3D" id="1.10.3810.10">
    <property type="entry name" value="Biosynthetic peptidoglycan transglycosylase-like"/>
    <property type="match status" value="1"/>
</dbReference>
<organism evidence="33 34">
    <name type="scientific">Aquisalimonas asiatica</name>
    <dbReference type="NCBI Taxonomy" id="406100"/>
    <lineage>
        <taxon>Bacteria</taxon>
        <taxon>Pseudomonadati</taxon>
        <taxon>Pseudomonadota</taxon>
        <taxon>Gammaproteobacteria</taxon>
        <taxon>Chromatiales</taxon>
        <taxon>Ectothiorhodospiraceae</taxon>
        <taxon>Aquisalimonas</taxon>
    </lineage>
</organism>
<evidence type="ECO:0000256" key="9">
    <source>
        <dbReference type="ARBA" id="ARBA00022519"/>
    </source>
</evidence>
<feature type="domain" description="Penicillin-binding protein OB-like" evidence="32">
    <location>
        <begin position="321"/>
        <end position="455"/>
    </location>
</feature>
<dbReference type="Pfam" id="PF17092">
    <property type="entry name" value="PCB_OB"/>
    <property type="match status" value="1"/>
</dbReference>
<dbReference type="AlphaFoldDB" id="A0A1H8TGC6"/>
<dbReference type="GO" id="GO:0071555">
    <property type="term" value="P:cell wall organization"/>
    <property type="evidence" value="ECO:0007669"/>
    <property type="project" value="UniProtKB-KW"/>
</dbReference>
<dbReference type="InterPro" id="IPR036950">
    <property type="entry name" value="PBP_transglycosylase"/>
</dbReference>
<evidence type="ECO:0000259" key="31">
    <source>
        <dbReference type="Pfam" id="PF00912"/>
    </source>
</evidence>
<evidence type="ECO:0000256" key="28">
    <source>
        <dbReference type="SAM" id="MobiDB-lite"/>
    </source>
</evidence>
<comment type="similarity">
    <text evidence="5">In the N-terminal section; belongs to the glycosyltransferase 51 family.</text>
</comment>
<evidence type="ECO:0000313" key="33">
    <source>
        <dbReference type="EMBL" id="SEO89911.1"/>
    </source>
</evidence>
<evidence type="ECO:0000256" key="19">
    <source>
        <dbReference type="ARBA" id="ARBA00022989"/>
    </source>
</evidence>
<feature type="domain" description="Glycosyl transferase family 51" evidence="31">
    <location>
        <begin position="59"/>
        <end position="234"/>
    </location>
</feature>
<keyword evidence="13" id="KW-0808">Transferase</keyword>
<dbReference type="Pfam" id="PF00905">
    <property type="entry name" value="Transpeptidase"/>
    <property type="match status" value="1"/>
</dbReference>
<dbReference type="Pfam" id="PF00912">
    <property type="entry name" value="Transgly"/>
    <property type="match status" value="1"/>
</dbReference>
<comment type="catalytic activity">
    <reaction evidence="24">
        <text>Preferential cleavage: (Ac)2-L-Lys-D-Ala-|-D-Ala. Also transpeptidation of peptidyl-alanyl moieties that are N-acyl substituents of D-alanine.</text>
        <dbReference type="EC" id="3.4.16.4"/>
    </reaction>
</comment>
<feature type="transmembrane region" description="Helical" evidence="29">
    <location>
        <begin position="7"/>
        <end position="33"/>
    </location>
</feature>
<evidence type="ECO:0000256" key="24">
    <source>
        <dbReference type="ARBA" id="ARBA00034000"/>
    </source>
</evidence>
<keyword evidence="34" id="KW-1185">Reference proteome</keyword>
<dbReference type="RefSeq" id="WP_091643383.1">
    <property type="nucleotide sequence ID" value="NZ_FOEG01000004.1"/>
</dbReference>
<name>A0A1H8TGC6_9GAMM</name>
<comment type="function">
    <text evidence="1">Cell wall formation. Synthesis of cross-linked peptidoglycan from the lipid intermediates. The enzyme has a penicillin-insensitive transglycosylase N-terminal domain (formation of linear glycan strands) and a penicillin-sensitive transpeptidase C-terminal domain (cross-linking of the peptide subunits).</text>
</comment>
<reference evidence="33 34" key="1">
    <citation type="submission" date="2016-10" db="EMBL/GenBank/DDBJ databases">
        <authorList>
            <person name="de Groot N.N."/>
        </authorList>
    </citation>
    <scope>NUCLEOTIDE SEQUENCE [LARGE SCALE GENOMIC DNA]</scope>
    <source>
        <strain evidence="33 34">CGMCC 1.6291</strain>
    </source>
</reference>
<dbReference type="GO" id="GO:0008955">
    <property type="term" value="F:peptidoglycan glycosyltransferase activity"/>
    <property type="evidence" value="ECO:0007669"/>
    <property type="project" value="UniProtKB-EC"/>
</dbReference>
<evidence type="ECO:0000259" key="32">
    <source>
        <dbReference type="Pfam" id="PF17092"/>
    </source>
</evidence>
<dbReference type="PANTHER" id="PTHR32282">
    <property type="entry name" value="BINDING PROTEIN TRANSPEPTIDASE, PUTATIVE-RELATED"/>
    <property type="match status" value="1"/>
</dbReference>
<dbReference type="UniPathway" id="UPA00219"/>
<evidence type="ECO:0000256" key="10">
    <source>
        <dbReference type="ARBA" id="ARBA00022645"/>
    </source>
</evidence>
<keyword evidence="15" id="KW-0378">Hydrolase</keyword>
<dbReference type="InterPro" id="IPR023346">
    <property type="entry name" value="Lysozyme-like_dom_sf"/>
</dbReference>
<keyword evidence="23" id="KW-0961">Cell wall biogenesis/degradation</keyword>
<keyword evidence="14 29" id="KW-0812">Transmembrane</keyword>
<keyword evidence="17" id="KW-0735">Signal-anchor</keyword>
<dbReference type="STRING" id="406100.SAMN04488052_104155"/>
<dbReference type="NCBIfam" id="TIGR02074">
    <property type="entry name" value="PBP_1a_fam"/>
    <property type="match status" value="1"/>
</dbReference>
<keyword evidence="19 29" id="KW-1133">Transmembrane helix</keyword>
<dbReference type="EC" id="2.4.99.28" evidence="25"/>
<keyword evidence="12" id="KW-0328">Glycosyltransferase</keyword>
<comment type="pathway">
    <text evidence="27">Glycan biosynthesis.</text>
</comment>
<keyword evidence="18" id="KW-0573">Peptidoglycan synthesis</keyword>
<keyword evidence="20 29" id="KW-0472">Membrane</keyword>
<dbReference type="InterPro" id="IPR001264">
    <property type="entry name" value="Glyco_trans_51"/>
</dbReference>
<evidence type="ECO:0000256" key="14">
    <source>
        <dbReference type="ARBA" id="ARBA00022692"/>
    </source>
</evidence>
<accession>A0A1H8TGC6</accession>
<feature type="compositionally biased region" description="Basic and acidic residues" evidence="28">
    <location>
        <begin position="812"/>
        <end position="826"/>
    </location>
</feature>
<comment type="subcellular location">
    <subcellularLocation>
        <location evidence="2">Cell inner membrane</location>
        <topology evidence="2">Single-pass type II membrane protein</topology>
    </subcellularLocation>
</comment>
<dbReference type="EMBL" id="FOEG01000004">
    <property type="protein sequence ID" value="SEO89911.1"/>
    <property type="molecule type" value="Genomic_DNA"/>
</dbReference>
<keyword evidence="11" id="KW-0645">Protease</keyword>
<evidence type="ECO:0000256" key="6">
    <source>
        <dbReference type="ARBA" id="ARBA00012448"/>
    </source>
</evidence>
<dbReference type="OrthoDB" id="9766909at2"/>
<evidence type="ECO:0000256" key="7">
    <source>
        <dbReference type="ARBA" id="ARBA00018638"/>
    </source>
</evidence>
<dbReference type="GO" id="GO:0046677">
    <property type="term" value="P:response to antibiotic"/>
    <property type="evidence" value="ECO:0007669"/>
    <property type="project" value="UniProtKB-KW"/>
</dbReference>
<feature type="domain" description="Penicillin-binding protein transpeptidase" evidence="30">
    <location>
        <begin position="457"/>
        <end position="734"/>
    </location>
</feature>
<evidence type="ECO:0000256" key="5">
    <source>
        <dbReference type="ARBA" id="ARBA00007739"/>
    </source>
</evidence>
<keyword evidence="16" id="KW-0133">Cell shape</keyword>
<evidence type="ECO:0000313" key="34">
    <source>
        <dbReference type="Proteomes" id="UP000199657"/>
    </source>
</evidence>
<dbReference type="GO" id="GO:0030288">
    <property type="term" value="C:outer membrane-bounded periplasmic space"/>
    <property type="evidence" value="ECO:0007669"/>
    <property type="project" value="TreeGrafter"/>
</dbReference>
<keyword evidence="8" id="KW-1003">Cell membrane</keyword>
<dbReference type="InterPro" id="IPR031376">
    <property type="entry name" value="PCB_OB"/>
</dbReference>
<dbReference type="Gene3D" id="3.40.710.10">
    <property type="entry name" value="DD-peptidase/beta-lactamase superfamily"/>
    <property type="match status" value="2"/>
</dbReference>
<evidence type="ECO:0000256" key="12">
    <source>
        <dbReference type="ARBA" id="ARBA00022676"/>
    </source>
</evidence>
<comment type="catalytic activity">
    <reaction evidence="26">
        <text>[GlcNAc-(1-&gt;4)-Mur2Ac(oyl-L-Ala-gamma-D-Glu-L-Lys-D-Ala-D-Ala)](n)-di-trans,octa-cis-undecaprenyl diphosphate + beta-D-GlcNAc-(1-&gt;4)-Mur2Ac(oyl-L-Ala-gamma-D-Glu-L-Lys-D-Ala-D-Ala)-di-trans,octa-cis-undecaprenyl diphosphate = [GlcNAc-(1-&gt;4)-Mur2Ac(oyl-L-Ala-gamma-D-Glu-L-Lys-D-Ala-D-Ala)](n+1)-di-trans,octa-cis-undecaprenyl diphosphate + di-trans,octa-cis-undecaprenyl diphosphate + H(+)</text>
        <dbReference type="Rhea" id="RHEA:23708"/>
        <dbReference type="Rhea" id="RHEA-COMP:9602"/>
        <dbReference type="Rhea" id="RHEA-COMP:9603"/>
        <dbReference type="ChEBI" id="CHEBI:15378"/>
        <dbReference type="ChEBI" id="CHEBI:58405"/>
        <dbReference type="ChEBI" id="CHEBI:60033"/>
        <dbReference type="ChEBI" id="CHEBI:78435"/>
        <dbReference type="EC" id="2.4.99.28"/>
    </reaction>
</comment>
<dbReference type="GO" id="GO:0006508">
    <property type="term" value="P:proteolysis"/>
    <property type="evidence" value="ECO:0007669"/>
    <property type="project" value="UniProtKB-KW"/>
</dbReference>
<evidence type="ECO:0000256" key="18">
    <source>
        <dbReference type="ARBA" id="ARBA00022984"/>
    </source>
</evidence>
<evidence type="ECO:0000256" key="26">
    <source>
        <dbReference type="ARBA" id="ARBA00049902"/>
    </source>
</evidence>
<dbReference type="InterPro" id="IPR050396">
    <property type="entry name" value="Glycosyltr_51/Transpeptidase"/>
</dbReference>
<keyword evidence="10" id="KW-0121">Carboxypeptidase</keyword>
<gene>
    <name evidence="33" type="ORF">SAMN04488052_104155</name>
</gene>
<evidence type="ECO:0000256" key="13">
    <source>
        <dbReference type="ARBA" id="ARBA00022679"/>
    </source>
</evidence>
<dbReference type="GO" id="GO:0009252">
    <property type="term" value="P:peptidoglycan biosynthetic process"/>
    <property type="evidence" value="ECO:0007669"/>
    <property type="project" value="UniProtKB-UniPathway"/>
</dbReference>
<evidence type="ECO:0000256" key="20">
    <source>
        <dbReference type="ARBA" id="ARBA00023136"/>
    </source>
</evidence>
<dbReference type="GO" id="GO:0008360">
    <property type="term" value="P:regulation of cell shape"/>
    <property type="evidence" value="ECO:0007669"/>
    <property type="project" value="UniProtKB-KW"/>
</dbReference>
<dbReference type="FunFam" id="1.10.3810.10:FF:000003">
    <property type="entry name" value="Penicillin-binding protein 1a"/>
    <property type="match status" value="1"/>
</dbReference>
<evidence type="ECO:0000256" key="1">
    <source>
        <dbReference type="ARBA" id="ARBA00002624"/>
    </source>
</evidence>
<comment type="similarity">
    <text evidence="4">In the C-terminal section; belongs to the transpeptidase family.</text>
</comment>
<dbReference type="SUPFAM" id="SSF56601">
    <property type="entry name" value="beta-lactamase/transpeptidase-like"/>
    <property type="match status" value="1"/>
</dbReference>
<dbReference type="GO" id="GO:0005886">
    <property type="term" value="C:plasma membrane"/>
    <property type="evidence" value="ECO:0007669"/>
    <property type="project" value="UniProtKB-SubCell"/>
</dbReference>
<evidence type="ECO:0000259" key="30">
    <source>
        <dbReference type="Pfam" id="PF00905"/>
    </source>
</evidence>
<protein>
    <recommendedName>
        <fullName evidence="7">Penicillin-binding protein 1A</fullName>
        <ecNumber evidence="25">2.4.99.28</ecNumber>
        <ecNumber evidence="6">3.4.16.4</ecNumber>
    </recommendedName>
</protein>
<dbReference type="Proteomes" id="UP000199657">
    <property type="component" value="Unassembled WGS sequence"/>
</dbReference>
<evidence type="ECO:0000256" key="29">
    <source>
        <dbReference type="SAM" id="Phobius"/>
    </source>
</evidence>
<evidence type="ECO:0000256" key="17">
    <source>
        <dbReference type="ARBA" id="ARBA00022968"/>
    </source>
</evidence>
<keyword evidence="22" id="KW-0511">Multifunctional enzyme</keyword>
<dbReference type="EC" id="3.4.16.4" evidence="6"/>
<evidence type="ECO:0000256" key="15">
    <source>
        <dbReference type="ARBA" id="ARBA00022801"/>
    </source>
</evidence>
<keyword evidence="21" id="KW-0046">Antibiotic resistance</keyword>
<sequence length="841" mass="91872">MRRLPRFLVYGLATVLSLALVGAVALAGLYLYLSPQLPSVEQLRDVRYQEPLRIYSGDGELMAEFGENMREPLRFDEIPDRVWQAFVAAEDERFFEHPGVDYQGLARAVLYLVQNREIGPGGSTITMQVARNFFLSREQTYMRKLNEILLAFKIERELDKEQILELYLNKIYLGQRAYGIGAASQIYYGKPPEELELAETAMLAGLPKAPSLWNPVANPERALQRRAYVLRRMHESGVISAEEFADASTQPDTAHVRRVRPTVEAPYVAEMAREHVVDMVGAEAAYTGGYRVHTTIDSRYQEIANRSLRRNLLAYDRRHGYRGPEGTLDLDDLAGEDDWDDALRGVRTLGGLRPGIVIAIGPRAADDGLDPEAVEEADQDADAADDEDIVATVYMGGGDTVALDLEAMEWARPWVSQEAVGASPEHVSDVVSVGDVVRVEALGGGSFRLAQVPDVEGSIVSLAPRSGALLALSGGFDFRKSQFNRATQAVRQPGSAFKPFIYSAALEAGYTPASIINDAPVVFHDEALESTWRPENYTGRFYGPTRMREALAQSRNLVSIRVLRDVGTGTTRDFLDQFGFPRDRMPDDLSLALGSAGVTPWELTAGYAVFANGGYRVMPYFVSRVEDGDGNVIQAAQPSLACEQCGEAAHEAGVLEDASVDESSDVNGDVLLAPTYRPAERIISAENAYLTTSMLQDVITAGTGRSAQRLGRSDLAGKTGSTNDLQDAWFAGYNGDVVTTAWIGFDQGRSMGRGETGARAALPIWTDFMEMALIGAPEHTLRRPGGLVTVRIDPESGLVTDSSNPNAIFETFRSDQVPDRDPDAERNGAGGGSDDDDAPLF</sequence>
<evidence type="ECO:0000256" key="8">
    <source>
        <dbReference type="ARBA" id="ARBA00022475"/>
    </source>
</evidence>
<dbReference type="SUPFAM" id="SSF53955">
    <property type="entry name" value="Lysozyme-like"/>
    <property type="match status" value="1"/>
</dbReference>
<dbReference type="Gene3D" id="2.40.50.140">
    <property type="entry name" value="Nucleic acid-binding proteins"/>
    <property type="match status" value="1"/>
</dbReference>
<dbReference type="GO" id="GO:0008658">
    <property type="term" value="F:penicillin binding"/>
    <property type="evidence" value="ECO:0007669"/>
    <property type="project" value="InterPro"/>
</dbReference>
<dbReference type="InterPro" id="IPR012340">
    <property type="entry name" value="NA-bd_OB-fold"/>
</dbReference>
<dbReference type="PANTHER" id="PTHR32282:SF27">
    <property type="entry name" value="PENICILLIN-BINDING PROTEIN 1A"/>
    <property type="match status" value="1"/>
</dbReference>
<evidence type="ECO:0000256" key="23">
    <source>
        <dbReference type="ARBA" id="ARBA00023316"/>
    </source>
</evidence>
<evidence type="ECO:0000256" key="2">
    <source>
        <dbReference type="ARBA" id="ARBA00004249"/>
    </source>
</evidence>
<proteinExistence type="inferred from homology"/>
<evidence type="ECO:0000256" key="11">
    <source>
        <dbReference type="ARBA" id="ARBA00022670"/>
    </source>
</evidence>
<feature type="region of interest" description="Disordered" evidence="28">
    <location>
        <begin position="811"/>
        <end position="841"/>
    </location>
</feature>
<dbReference type="InterPro" id="IPR012338">
    <property type="entry name" value="Beta-lactam/transpept-like"/>
</dbReference>